<protein>
    <submittedName>
        <fullName evidence="1">Uncharacterized protein</fullName>
    </submittedName>
</protein>
<reference evidence="1 2" key="1">
    <citation type="journal article" date="2023" name="Plants (Basel)">
        <title>Bridging the Gap: Combining Genomics and Transcriptomics Approaches to Understand Stylosanthes scabra, an Orphan Legume from the Brazilian Caatinga.</title>
        <authorList>
            <person name="Ferreira-Neto J.R.C."/>
            <person name="da Silva M.D."/>
            <person name="Binneck E."/>
            <person name="de Melo N.F."/>
            <person name="da Silva R.H."/>
            <person name="de Melo A.L.T.M."/>
            <person name="Pandolfi V."/>
            <person name="Bustamante F.O."/>
            <person name="Brasileiro-Vidal A.C."/>
            <person name="Benko-Iseppon A.M."/>
        </authorList>
    </citation>
    <scope>NUCLEOTIDE SEQUENCE [LARGE SCALE GENOMIC DNA]</scope>
    <source>
        <tissue evidence="1">Leaves</tissue>
    </source>
</reference>
<organism evidence="1 2">
    <name type="scientific">Stylosanthes scabra</name>
    <dbReference type="NCBI Taxonomy" id="79078"/>
    <lineage>
        <taxon>Eukaryota</taxon>
        <taxon>Viridiplantae</taxon>
        <taxon>Streptophyta</taxon>
        <taxon>Embryophyta</taxon>
        <taxon>Tracheophyta</taxon>
        <taxon>Spermatophyta</taxon>
        <taxon>Magnoliopsida</taxon>
        <taxon>eudicotyledons</taxon>
        <taxon>Gunneridae</taxon>
        <taxon>Pentapetalae</taxon>
        <taxon>rosids</taxon>
        <taxon>fabids</taxon>
        <taxon>Fabales</taxon>
        <taxon>Fabaceae</taxon>
        <taxon>Papilionoideae</taxon>
        <taxon>50 kb inversion clade</taxon>
        <taxon>dalbergioids sensu lato</taxon>
        <taxon>Dalbergieae</taxon>
        <taxon>Pterocarpus clade</taxon>
        <taxon>Stylosanthes</taxon>
    </lineage>
</organism>
<sequence length="134" mass="15114">MASFCSNEILNLLRPHPPIPKCCCTLTTPLQNLSSVAESPPPATLFISLAAVALPLHHREPSPSPSASPRFFPPPSSSFRHCHVASTVAQQPQLQAYPSFHRRRASLLYFRRRLACDWYASLLYIDFFSDCWFL</sequence>
<keyword evidence="2" id="KW-1185">Reference proteome</keyword>
<gene>
    <name evidence="1" type="ORF">PIB30_101139</name>
</gene>
<comment type="caution">
    <text evidence="1">The sequence shown here is derived from an EMBL/GenBank/DDBJ whole genome shotgun (WGS) entry which is preliminary data.</text>
</comment>
<dbReference type="EMBL" id="JASCZI010184156">
    <property type="protein sequence ID" value="MED6189961.1"/>
    <property type="molecule type" value="Genomic_DNA"/>
</dbReference>
<dbReference type="Proteomes" id="UP001341840">
    <property type="component" value="Unassembled WGS sequence"/>
</dbReference>
<name>A0ABU6WVJ7_9FABA</name>
<evidence type="ECO:0000313" key="1">
    <source>
        <dbReference type="EMBL" id="MED6189961.1"/>
    </source>
</evidence>
<evidence type="ECO:0000313" key="2">
    <source>
        <dbReference type="Proteomes" id="UP001341840"/>
    </source>
</evidence>
<accession>A0ABU6WVJ7</accession>
<proteinExistence type="predicted"/>